<feature type="region of interest" description="Disordered" evidence="4">
    <location>
        <begin position="1"/>
        <end position="26"/>
    </location>
</feature>
<dbReference type="AlphaFoldDB" id="A0A2W5Z5H2"/>
<evidence type="ECO:0000256" key="3">
    <source>
        <dbReference type="RuleBase" id="RU004508"/>
    </source>
</evidence>
<dbReference type="GO" id="GO:0000271">
    <property type="term" value="P:polysaccharide biosynthetic process"/>
    <property type="evidence" value="ECO:0007669"/>
    <property type="project" value="TreeGrafter"/>
</dbReference>
<dbReference type="InterPro" id="IPR015421">
    <property type="entry name" value="PyrdxlP-dep_Trfase_major"/>
</dbReference>
<feature type="active site" description="Proton acceptor" evidence="1">
    <location>
        <position position="203"/>
    </location>
</feature>
<dbReference type="PANTHER" id="PTHR30244:SF34">
    <property type="entry name" value="DTDP-4-AMINO-4,6-DIDEOXYGALACTOSE TRANSAMINASE"/>
    <property type="match status" value="1"/>
</dbReference>
<evidence type="ECO:0000256" key="4">
    <source>
        <dbReference type="SAM" id="MobiDB-lite"/>
    </source>
</evidence>
<dbReference type="SUPFAM" id="SSF53383">
    <property type="entry name" value="PLP-dependent transferases"/>
    <property type="match status" value="1"/>
</dbReference>
<dbReference type="Gene3D" id="3.40.640.10">
    <property type="entry name" value="Type I PLP-dependent aspartate aminotransferase-like (Major domain)"/>
    <property type="match status" value="1"/>
</dbReference>
<comment type="similarity">
    <text evidence="3">Belongs to the DegT/DnrJ/EryC1 family.</text>
</comment>
<dbReference type="InterPro" id="IPR015424">
    <property type="entry name" value="PyrdxlP-dep_Trfase"/>
</dbReference>
<dbReference type="InterPro" id="IPR000653">
    <property type="entry name" value="DegT/StrS_aminotransferase"/>
</dbReference>
<keyword evidence="2 3" id="KW-0663">Pyridoxal phosphate</keyword>
<feature type="compositionally biased region" description="Basic and acidic residues" evidence="4">
    <location>
        <begin position="1"/>
        <end position="12"/>
    </location>
</feature>
<evidence type="ECO:0000256" key="2">
    <source>
        <dbReference type="PIRSR" id="PIRSR000390-2"/>
    </source>
</evidence>
<dbReference type="Proteomes" id="UP000248724">
    <property type="component" value="Unassembled WGS sequence"/>
</dbReference>
<evidence type="ECO:0000256" key="1">
    <source>
        <dbReference type="PIRSR" id="PIRSR000390-1"/>
    </source>
</evidence>
<comment type="caution">
    <text evidence="5">The sequence shown here is derived from an EMBL/GenBank/DDBJ whole genome shotgun (WGS) entry which is preliminary data.</text>
</comment>
<dbReference type="PANTHER" id="PTHR30244">
    <property type="entry name" value="TRANSAMINASE"/>
    <property type="match status" value="1"/>
</dbReference>
<dbReference type="InterPro" id="IPR015422">
    <property type="entry name" value="PyrdxlP-dep_Trfase_small"/>
</dbReference>
<sequence>MDRQSVRTDRLAVDGGQPTRTTPFPAWPVADEREERLLLEVLHSGKWGELSGDKVTTFAARFAAFQGAKYGVCVPNGTMALEMGLRALGVGPGDEVITTSYTFIATASAALSLGAKPVFVDIDPRTGNIDPEKIAAAVTPRTKAIVPVHFGGQPADLDGVVVVAQRHGLRVLEDAAQAWGAEWQGRRVGAIGNAGTFSFQMSKNMTAGEGGIVVTDDDALNDLCWSLHNVGRVREGAWYQHEILGWNFRMTEWAGAVLLAQLERLPEQMPVREASAQYLDGALAEIPGISPLETDRRVTRHARHLYPIRYDATRFGNHPRAAFIAAMHAEGVPCISAGYVPLTQSPAIHRALHDLFGPDSVAGIAPCPLADEAGEQVLWIYQNALLGDREDMESIATAMEKIQAAWR</sequence>
<organism evidence="5 6">
    <name type="scientific">Candidatus Aeolococcus gillhamiae</name>
    <dbReference type="NCBI Taxonomy" id="3127015"/>
    <lineage>
        <taxon>Bacteria</taxon>
        <taxon>Bacillati</taxon>
        <taxon>Candidatus Dormiibacterota</taxon>
        <taxon>Candidatus Dormibacteria</taxon>
        <taxon>Candidatus Aeolococcales</taxon>
        <taxon>Candidatus Aeolococcaceae</taxon>
        <taxon>Candidatus Aeolococcus</taxon>
    </lineage>
</organism>
<accession>A0A2W5Z5H2</accession>
<evidence type="ECO:0000313" key="5">
    <source>
        <dbReference type="EMBL" id="PZR80513.1"/>
    </source>
</evidence>
<proteinExistence type="inferred from homology"/>
<dbReference type="Pfam" id="PF01041">
    <property type="entry name" value="DegT_DnrJ_EryC1"/>
    <property type="match status" value="1"/>
</dbReference>
<dbReference type="EMBL" id="QHBU01000150">
    <property type="protein sequence ID" value="PZR80513.1"/>
    <property type="molecule type" value="Genomic_DNA"/>
</dbReference>
<protein>
    <recommendedName>
        <fullName evidence="7">DegT/DnrJ/EryC1/StrS family aminotransferase</fullName>
    </recommendedName>
</protein>
<reference evidence="5 6" key="1">
    <citation type="journal article" date="2017" name="Nature">
        <title>Atmospheric trace gases support primary production in Antarctic desert surface soil.</title>
        <authorList>
            <person name="Ji M."/>
            <person name="Greening C."/>
            <person name="Vanwonterghem I."/>
            <person name="Carere C.R."/>
            <person name="Bay S.K."/>
            <person name="Steen J.A."/>
            <person name="Montgomery K."/>
            <person name="Lines T."/>
            <person name="Beardall J."/>
            <person name="van Dorst J."/>
            <person name="Snape I."/>
            <person name="Stott M.B."/>
            <person name="Hugenholtz P."/>
            <person name="Ferrari B.C."/>
        </authorList>
    </citation>
    <scope>NUCLEOTIDE SEQUENCE [LARGE SCALE GENOMIC DNA]</scope>
    <source>
        <strain evidence="5">RRmetagenome_bin12</strain>
    </source>
</reference>
<evidence type="ECO:0008006" key="7">
    <source>
        <dbReference type="Google" id="ProtNLM"/>
    </source>
</evidence>
<gene>
    <name evidence="5" type="ORF">DLM65_07875</name>
</gene>
<dbReference type="Gene3D" id="3.90.1150.10">
    <property type="entry name" value="Aspartate Aminotransferase, domain 1"/>
    <property type="match status" value="1"/>
</dbReference>
<name>A0A2W5Z5H2_9BACT</name>
<dbReference type="GO" id="GO:0008483">
    <property type="term" value="F:transaminase activity"/>
    <property type="evidence" value="ECO:0007669"/>
    <property type="project" value="TreeGrafter"/>
</dbReference>
<evidence type="ECO:0000313" key="6">
    <source>
        <dbReference type="Proteomes" id="UP000248724"/>
    </source>
</evidence>
<dbReference type="PIRSF" id="PIRSF000390">
    <property type="entry name" value="PLP_StrS"/>
    <property type="match status" value="1"/>
</dbReference>
<feature type="modified residue" description="N6-(pyridoxal phosphate)lysine" evidence="2">
    <location>
        <position position="203"/>
    </location>
</feature>
<dbReference type="GO" id="GO:0030170">
    <property type="term" value="F:pyridoxal phosphate binding"/>
    <property type="evidence" value="ECO:0007669"/>
    <property type="project" value="TreeGrafter"/>
</dbReference>
<dbReference type="CDD" id="cd00616">
    <property type="entry name" value="AHBA_syn"/>
    <property type="match status" value="1"/>
</dbReference>